<dbReference type="AlphaFoldDB" id="A0A381QWI7"/>
<gene>
    <name evidence="1" type="ORF">METZ01_LOCUS35812</name>
</gene>
<evidence type="ECO:0000313" key="1">
    <source>
        <dbReference type="EMBL" id="SUZ82958.1"/>
    </source>
</evidence>
<sequence length="43" mass="5233">MWFNYYFLLDLTTVCYIISQCVKHYIEAEHCNEIILVFNLELS</sequence>
<reference evidence="1" key="1">
    <citation type="submission" date="2018-05" db="EMBL/GenBank/DDBJ databases">
        <authorList>
            <person name="Lanie J.A."/>
            <person name="Ng W.-L."/>
            <person name="Kazmierczak K.M."/>
            <person name="Andrzejewski T.M."/>
            <person name="Davidsen T.M."/>
            <person name="Wayne K.J."/>
            <person name="Tettelin H."/>
            <person name="Glass J.I."/>
            <person name="Rusch D."/>
            <person name="Podicherti R."/>
            <person name="Tsui H.-C.T."/>
            <person name="Winkler M.E."/>
        </authorList>
    </citation>
    <scope>NUCLEOTIDE SEQUENCE</scope>
</reference>
<organism evidence="1">
    <name type="scientific">marine metagenome</name>
    <dbReference type="NCBI Taxonomy" id="408172"/>
    <lineage>
        <taxon>unclassified sequences</taxon>
        <taxon>metagenomes</taxon>
        <taxon>ecological metagenomes</taxon>
    </lineage>
</organism>
<proteinExistence type="predicted"/>
<dbReference type="EMBL" id="UINC01001529">
    <property type="protein sequence ID" value="SUZ82958.1"/>
    <property type="molecule type" value="Genomic_DNA"/>
</dbReference>
<accession>A0A381QWI7</accession>
<name>A0A381QWI7_9ZZZZ</name>
<protein>
    <submittedName>
        <fullName evidence="1">Uncharacterized protein</fullName>
    </submittedName>
</protein>